<accession>A0A0F7UMT1</accession>
<gene>
    <name evidence="7" type="ORF">BN1204_055240</name>
</gene>
<dbReference type="GO" id="GO:0031201">
    <property type="term" value="C:SNARE complex"/>
    <property type="evidence" value="ECO:0007669"/>
    <property type="project" value="TreeGrafter"/>
</dbReference>
<evidence type="ECO:0008006" key="8">
    <source>
        <dbReference type="Google" id="ProtNLM"/>
    </source>
</evidence>
<dbReference type="AlphaFoldDB" id="A0A0F7UMT1"/>
<keyword evidence="3" id="KW-0812">Transmembrane</keyword>
<protein>
    <recommendedName>
        <fullName evidence="8">Snare region anchored in the vesicle membrane carboxy-terminal protein</fullName>
    </recommendedName>
</protein>
<keyword evidence="4" id="KW-0653">Protein transport</keyword>
<evidence type="ECO:0000256" key="5">
    <source>
        <dbReference type="ARBA" id="ARBA00022989"/>
    </source>
</evidence>
<dbReference type="GO" id="GO:0005789">
    <property type="term" value="C:endoplasmic reticulum membrane"/>
    <property type="evidence" value="ECO:0007669"/>
    <property type="project" value="TreeGrafter"/>
</dbReference>
<dbReference type="PANTHER" id="PTHR21230:SF26">
    <property type="entry name" value="VESICLE TRANSPORT THROUGH INTERACTION WITH T-SNARES HOMOLOG 1A"/>
    <property type="match status" value="1"/>
</dbReference>
<evidence type="ECO:0000256" key="1">
    <source>
        <dbReference type="ARBA" id="ARBA00004211"/>
    </source>
</evidence>
<dbReference type="GO" id="GO:0005794">
    <property type="term" value="C:Golgi apparatus"/>
    <property type="evidence" value="ECO:0007669"/>
    <property type="project" value="TreeGrafter"/>
</dbReference>
<dbReference type="GO" id="GO:0012507">
    <property type="term" value="C:ER to Golgi transport vesicle membrane"/>
    <property type="evidence" value="ECO:0007669"/>
    <property type="project" value="TreeGrafter"/>
</dbReference>
<dbReference type="EMBL" id="LN714486">
    <property type="protein sequence ID" value="CEL69825.1"/>
    <property type="molecule type" value="Genomic_DNA"/>
</dbReference>
<dbReference type="SUPFAM" id="SSF58038">
    <property type="entry name" value="SNARE fusion complex"/>
    <property type="match status" value="1"/>
</dbReference>
<dbReference type="GO" id="GO:0000149">
    <property type="term" value="F:SNARE binding"/>
    <property type="evidence" value="ECO:0007669"/>
    <property type="project" value="TreeGrafter"/>
</dbReference>
<keyword evidence="6" id="KW-0472">Membrane</keyword>
<proteinExistence type="predicted"/>
<evidence type="ECO:0000256" key="3">
    <source>
        <dbReference type="ARBA" id="ARBA00022692"/>
    </source>
</evidence>
<dbReference type="CDD" id="cd15862">
    <property type="entry name" value="SNARE_Vti1"/>
    <property type="match status" value="1"/>
</dbReference>
<dbReference type="Pfam" id="PF12352">
    <property type="entry name" value="V-SNARE_C"/>
    <property type="match status" value="1"/>
</dbReference>
<evidence type="ECO:0000256" key="6">
    <source>
        <dbReference type="ARBA" id="ARBA00023136"/>
    </source>
</evidence>
<keyword evidence="2" id="KW-0813">Transport</keyword>
<reference evidence="7" key="1">
    <citation type="journal article" date="2015" name="PLoS ONE">
        <title>Comprehensive Evaluation of Toxoplasma gondii VEG and Neospora caninum LIV Genomes with Tachyzoite Stage Transcriptome and Proteome Defines Novel Transcript Features.</title>
        <authorList>
            <person name="Ramaprasad A."/>
            <person name="Mourier T."/>
            <person name="Naeem R."/>
            <person name="Malas T.B."/>
            <person name="Moussa E."/>
            <person name="Panigrahi A."/>
            <person name="Vermont S.J."/>
            <person name="Otto T.D."/>
            <person name="Wastling J."/>
            <person name="Pain A."/>
        </authorList>
    </citation>
    <scope>NUCLEOTIDE SEQUENCE</scope>
    <source>
        <strain evidence="7">Liverpool</strain>
    </source>
</reference>
<name>A0A0F7UMT1_NEOCL</name>
<dbReference type="Gene3D" id="1.20.5.110">
    <property type="match status" value="1"/>
</dbReference>
<dbReference type="GO" id="GO:0005484">
    <property type="term" value="F:SNAP receptor activity"/>
    <property type="evidence" value="ECO:0007669"/>
    <property type="project" value="TreeGrafter"/>
</dbReference>
<dbReference type="GO" id="GO:0031902">
    <property type="term" value="C:late endosome membrane"/>
    <property type="evidence" value="ECO:0007669"/>
    <property type="project" value="TreeGrafter"/>
</dbReference>
<dbReference type="GO" id="GO:0006906">
    <property type="term" value="P:vesicle fusion"/>
    <property type="evidence" value="ECO:0007669"/>
    <property type="project" value="TreeGrafter"/>
</dbReference>
<dbReference type="PANTHER" id="PTHR21230">
    <property type="entry name" value="VESICLE TRANSPORT V-SNARE PROTEIN VTI1-RELATED"/>
    <property type="match status" value="1"/>
</dbReference>
<keyword evidence="5" id="KW-1133">Transmembrane helix</keyword>
<organism evidence="7">
    <name type="scientific">Neospora caninum (strain Liverpool)</name>
    <dbReference type="NCBI Taxonomy" id="572307"/>
    <lineage>
        <taxon>Eukaryota</taxon>
        <taxon>Sar</taxon>
        <taxon>Alveolata</taxon>
        <taxon>Apicomplexa</taxon>
        <taxon>Conoidasida</taxon>
        <taxon>Coccidia</taxon>
        <taxon>Eucoccidiorida</taxon>
        <taxon>Eimeriorina</taxon>
        <taxon>Sarcocystidae</taxon>
        <taxon>Neospora</taxon>
    </lineage>
</organism>
<evidence type="ECO:0000256" key="4">
    <source>
        <dbReference type="ARBA" id="ARBA00022927"/>
    </source>
</evidence>
<comment type="subcellular location">
    <subcellularLocation>
        <location evidence="1">Membrane</location>
        <topology evidence="1">Single-pass type IV membrane protein</topology>
    </subcellularLocation>
</comment>
<evidence type="ECO:0000256" key="2">
    <source>
        <dbReference type="ARBA" id="ARBA00022448"/>
    </source>
</evidence>
<sequence length="177" mass="20265">MWSDYLSEFAGLHEEAERILAGDKKSSDSLEVRQQKLDVLMKKMKRCFSSLEMNVRSLQPRERQPLEASLANCRRQFQDIERRALLLGGSSRGTGQSSAMRTRQATLEKLKKGSSQLEESLRLAAETESVGESALCSLYVQRETLSRAMTRTKEVQRNMDEADTIVTKMSKWWNGIW</sequence>
<evidence type="ECO:0000313" key="7">
    <source>
        <dbReference type="EMBL" id="CEL69825.1"/>
    </source>
</evidence>
<dbReference type="GO" id="GO:0015031">
    <property type="term" value="P:protein transport"/>
    <property type="evidence" value="ECO:0007669"/>
    <property type="project" value="UniProtKB-KW"/>
</dbReference>